<keyword evidence="3" id="KW-1185">Reference proteome</keyword>
<dbReference type="RefSeq" id="WP_100415588.1">
    <property type="nucleotide sequence ID" value="NZ_PGEZ01000004.1"/>
</dbReference>
<dbReference type="NCBIfam" id="TIGR00254">
    <property type="entry name" value="GGDEF"/>
    <property type="match status" value="1"/>
</dbReference>
<dbReference type="AlphaFoldDB" id="A0A2M9AR42"/>
<dbReference type="InterPro" id="IPR011990">
    <property type="entry name" value="TPR-like_helical_dom_sf"/>
</dbReference>
<dbReference type="InterPro" id="IPR029787">
    <property type="entry name" value="Nucleotide_cyclase"/>
</dbReference>
<dbReference type="Pfam" id="PF00990">
    <property type="entry name" value="GGDEF"/>
    <property type="match status" value="1"/>
</dbReference>
<dbReference type="InterPro" id="IPR000160">
    <property type="entry name" value="GGDEF_dom"/>
</dbReference>
<dbReference type="Gene3D" id="1.25.40.10">
    <property type="entry name" value="Tetratricopeptide repeat domain"/>
    <property type="match status" value="1"/>
</dbReference>
<dbReference type="EMBL" id="PGEZ01000004">
    <property type="protein sequence ID" value="PJJ48186.1"/>
    <property type="molecule type" value="Genomic_DNA"/>
</dbReference>
<dbReference type="CDD" id="cd01949">
    <property type="entry name" value="GGDEF"/>
    <property type="match status" value="1"/>
</dbReference>
<dbReference type="OrthoDB" id="23692at2"/>
<reference evidence="2 3" key="1">
    <citation type="submission" date="2017-11" db="EMBL/GenBank/DDBJ databases">
        <title>Genomic Encyclopedia of Archaeal and Bacterial Type Strains, Phase II (KMG-II): From Individual Species to Whole Genera.</title>
        <authorList>
            <person name="Goeker M."/>
        </authorList>
    </citation>
    <scope>NUCLEOTIDE SEQUENCE [LARGE SCALE GENOMIC DNA]</scope>
    <source>
        <strain evidence="2 3">DSM 27763</strain>
    </source>
</reference>
<dbReference type="PANTHER" id="PTHR45138:SF9">
    <property type="entry name" value="DIGUANYLATE CYCLASE DGCM-RELATED"/>
    <property type="match status" value="1"/>
</dbReference>
<evidence type="ECO:0000313" key="2">
    <source>
        <dbReference type="EMBL" id="PJJ48186.1"/>
    </source>
</evidence>
<feature type="domain" description="GGDEF" evidence="1">
    <location>
        <begin position="392"/>
        <end position="527"/>
    </location>
</feature>
<comment type="caution">
    <text evidence="2">The sequence shown here is derived from an EMBL/GenBank/DDBJ whole genome shotgun (WGS) entry which is preliminary data.</text>
</comment>
<evidence type="ECO:0000313" key="3">
    <source>
        <dbReference type="Proteomes" id="UP000230842"/>
    </source>
</evidence>
<dbReference type="Proteomes" id="UP000230842">
    <property type="component" value="Unassembled WGS sequence"/>
</dbReference>
<accession>A0A2M9AR42</accession>
<dbReference type="Gene3D" id="3.30.70.270">
    <property type="match status" value="1"/>
</dbReference>
<name>A0A2M9AR42_9ACTN</name>
<dbReference type="PANTHER" id="PTHR45138">
    <property type="entry name" value="REGULATORY COMPONENTS OF SENSORY TRANSDUCTION SYSTEM"/>
    <property type="match status" value="1"/>
</dbReference>
<organism evidence="2 3">
    <name type="scientific">Mumia flava</name>
    <dbReference type="NCBI Taxonomy" id="1348852"/>
    <lineage>
        <taxon>Bacteria</taxon>
        <taxon>Bacillati</taxon>
        <taxon>Actinomycetota</taxon>
        <taxon>Actinomycetes</taxon>
        <taxon>Propionibacteriales</taxon>
        <taxon>Nocardioidaceae</taxon>
        <taxon>Mumia</taxon>
    </lineage>
</organism>
<dbReference type="SUPFAM" id="SSF48452">
    <property type="entry name" value="TPR-like"/>
    <property type="match status" value="1"/>
</dbReference>
<dbReference type="InterPro" id="IPR043128">
    <property type="entry name" value="Rev_trsase/Diguanyl_cyclase"/>
</dbReference>
<protein>
    <submittedName>
        <fullName evidence="2">Diguanylate cyclase (GGDEF)-like protein</fullName>
    </submittedName>
</protein>
<dbReference type="GO" id="GO:0052621">
    <property type="term" value="F:diguanylate cyclase activity"/>
    <property type="evidence" value="ECO:0007669"/>
    <property type="project" value="TreeGrafter"/>
</dbReference>
<evidence type="ECO:0000259" key="1">
    <source>
        <dbReference type="PROSITE" id="PS50887"/>
    </source>
</evidence>
<dbReference type="SUPFAM" id="SSF55073">
    <property type="entry name" value="Nucleotide cyclase"/>
    <property type="match status" value="1"/>
</dbReference>
<dbReference type="InterPro" id="IPR050469">
    <property type="entry name" value="Diguanylate_Cyclase"/>
</dbReference>
<gene>
    <name evidence="2" type="ORF">CLV56_4062</name>
</gene>
<dbReference type="PROSITE" id="PS50887">
    <property type="entry name" value="GGDEF"/>
    <property type="match status" value="1"/>
</dbReference>
<sequence>MTISIPPAHAGRITTALALVRTGAPDEAVASLKALLRDLGRAPSHVRAATEYVLAYAATEDGSTGQATRAAAACQAIGTALEEPGWVALGCAARATALLGDGRPAEAVGDLVRAEYELEQATDGLRSWGHGHLGRAYELFGLFELAVPHYEETLAFTEDPLPLPGSRAHDALNLARVSYHWVKELEMVGDPACDDDLVERRGAVVSWAERAMGLADGDPSAAGAQALARYLRAAAAWPADPARWIGELHRCRSTLGSYGYETFEREATALLAVAHVEVGETAEAQRAARLALISLSENGDLNTQRYVRWATLRVAEAMGYPSASAGLGYGRSIAWAWRDQHRSDLAMMRAAIGGYERSRAHDDAVRAAREDPLTGLGNRRAFDEWIQSAGDEALNLILVDVDELKRLNDTHGHVLGDRALQLVGVLIEQNIRSGDRAARVGGDEFAVVLATEDTAEVELVMDRLQLAAAAAVVPGDAVDCRVGLSVGMASTTEGLAADELLAVADRRMYVDKRSGRGPEPTGGAVVA</sequence>
<proteinExistence type="predicted"/>
<dbReference type="SMART" id="SM00267">
    <property type="entry name" value="GGDEF"/>
    <property type="match status" value="1"/>
</dbReference>